<comment type="subcellular location">
    <subcellularLocation>
        <location evidence="1 10">Nucleus</location>
    </subcellularLocation>
</comment>
<evidence type="ECO:0000256" key="6">
    <source>
        <dbReference type="ARBA" id="ARBA00023242"/>
    </source>
</evidence>
<dbReference type="FunFam" id="3.30.200.40:FF:000003">
    <property type="entry name" value="m7GpppX diphosphatase"/>
    <property type="match status" value="1"/>
</dbReference>
<keyword evidence="13" id="KW-1185">Reference proteome</keyword>
<feature type="binding site" evidence="12">
    <location>
        <position position="175"/>
    </location>
    <ligand>
        <name>substrate</name>
    </ligand>
</feature>
<sequence>MTTIKVNGEVNIQPNLAEFEFKEVLSSDPSRKAVFLLLNNKTTGKAAILVADKNPFVEDGSVINEWIKDAKLRNLAQNDIYGSYELLMPEKFNAVKSSLIYPATDKHILKYRRREVYMIYETADDYKSITKPSIKESLFNLDWVYNFLDHKAETDRIVFDDPDPNIGFMLAPDLKWNGVDVDNLYLQAIVVRRDIMSVRELTGEHIPLLENVRKQVRRVVKEKYGLNPNQIKMYFHYQPSYPHLHIHVINIKYEAPGAGMTCIFLDEAIDNLKIWPDFYQRATLPFVGKEGDVLLNKFREAKRLNEE</sequence>
<dbReference type="SUPFAM" id="SSF102860">
    <property type="entry name" value="mRNA decapping enzyme DcpS N-terminal domain"/>
    <property type="match status" value="1"/>
</dbReference>
<dbReference type="InterPro" id="IPR036265">
    <property type="entry name" value="HIT-like_sf"/>
</dbReference>
<name>A0A914C6E0_9BILA</name>
<evidence type="ECO:0000256" key="1">
    <source>
        <dbReference type="ARBA" id="ARBA00004123"/>
    </source>
</evidence>
<dbReference type="Pfam" id="PF05652">
    <property type="entry name" value="DcpS"/>
    <property type="match status" value="1"/>
</dbReference>
<comment type="function">
    <text evidence="10">Decapping scavenger enzyme that catalyzes the cleavage of a residual cap structure following the degradation of mRNAs by the 3'-&gt;5' exosome-mediated mRNA decay pathway.</text>
</comment>
<keyword evidence="10" id="KW-0507">mRNA processing</keyword>
<dbReference type="SUPFAM" id="SSF54197">
    <property type="entry name" value="HIT-like"/>
    <property type="match status" value="1"/>
</dbReference>
<evidence type="ECO:0000256" key="12">
    <source>
        <dbReference type="PIRSR" id="PIRSR028973-2"/>
    </source>
</evidence>
<dbReference type="InterPro" id="IPR011145">
    <property type="entry name" value="Scavenger_mRNA_decap_enz_N"/>
</dbReference>
<dbReference type="GO" id="GO:0000340">
    <property type="term" value="F:RNA 7-methylguanosine cap binding"/>
    <property type="evidence" value="ECO:0007669"/>
    <property type="project" value="UniProtKB-UniRule"/>
</dbReference>
<dbReference type="PIRSF" id="PIRSF028973">
    <property type="entry name" value="Scavenger_mRNA_decap_enz"/>
    <property type="match status" value="1"/>
</dbReference>
<evidence type="ECO:0000313" key="14">
    <source>
        <dbReference type="WBParaSite" id="ACRNAN_Path_411.g1564.t1"/>
    </source>
</evidence>
<evidence type="ECO:0000256" key="10">
    <source>
        <dbReference type="PIRNR" id="PIRNR028973"/>
    </source>
</evidence>
<evidence type="ECO:0000256" key="8">
    <source>
        <dbReference type="ARBA" id="ARBA00050148"/>
    </source>
</evidence>
<dbReference type="EC" id="3.6.1.59" evidence="3 10"/>
<evidence type="ECO:0000256" key="2">
    <source>
        <dbReference type="ARBA" id="ARBA00010208"/>
    </source>
</evidence>
<dbReference type="Proteomes" id="UP000887540">
    <property type="component" value="Unplaced"/>
</dbReference>
<comment type="catalytic activity">
    <reaction evidence="8">
        <text>a 5'-end (N(2),N(2),N(7)-trimethyl 5'-triphosphoguanosine)-ribonucleoside in mRNA + H2O = (N(2),N(2),N(7))-trimethyl-GMP + a 5'-end diphospho-ribonucleoside in mRNA + 2 H(+)</text>
        <dbReference type="Rhea" id="RHEA:65384"/>
        <dbReference type="Rhea" id="RHEA-COMP:17165"/>
        <dbReference type="Rhea" id="RHEA-COMP:17171"/>
        <dbReference type="ChEBI" id="CHEBI:15377"/>
        <dbReference type="ChEBI" id="CHEBI:15378"/>
        <dbReference type="ChEBI" id="CHEBI:74434"/>
        <dbReference type="ChEBI" id="CHEBI:167616"/>
        <dbReference type="ChEBI" id="CHEBI:167623"/>
        <dbReference type="EC" id="3.6.1.59"/>
    </reaction>
</comment>
<dbReference type="GO" id="GO:0006397">
    <property type="term" value="P:mRNA processing"/>
    <property type="evidence" value="ECO:0007669"/>
    <property type="project" value="UniProtKB-KW"/>
</dbReference>
<reference evidence="14" key="1">
    <citation type="submission" date="2022-11" db="UniProtKB">
        <authorList>
            <consortium name="WormBaseParasite"/>
        </authorList>
    </citation>
    <scope>IDENTIFICATION</scope>
</reference>
<keyword evidence="5 10" id="KW-0378">Hydrolase</keyword>
<evidence type="ECO:0000256" key="3">
    <source>
        <dbReference type="ARBA" id="ARBA00012520"/>
    </source>
</evidence>
<comment type="similarity">
    <text evidence="2 10">Belongs to the HIT family.</text>
</comment>
<dbReference type="AlphaFoldDB" id="A0A914C6E0"/>
<proteinExistence type="inferred from homology"/>
<comment type="catalytic activity">
    <reaction evidence="7 10">
        <text>a 5'-end (N(7)-methyl 5'-triphosphoguanosine)-ribonucleoside in mRNA + H2O = N(7)-methyl-GMP + a 5'-end diphospho-ribonucleoside in mRNA + 2 H(+)</text>
        <dbReference type="Rhea" id="RHEA:65388"/>
        <dbReference type="Rhea" id="RHEA-COMP:17165"/>
        <dbReference type="Rhea" id="RHEA-COMP:17167"/>
        <dbReference type="ChEBI" id="CHEBI:15377"/>
        <dbReference type="ChEBI" id="CHEBI:15378"/>
        <dbReference type="ChEBI" id="CHEBI:58285"/>
        <dbReference type="ChEBI" id="CHEBI:156461"/>
        <dbReference type="ChEBI" id="CHEBI:167616"/>
        <dbReference type="EC" id="3.6.1.59"/>
    </reaction>
</comment>
<evidence type="ECO:0000256" key="4">
    <source>
        <dbReference type="ARBA" id="ARBA00015636"/>
    </source>
</evidence>
<evidence type="ECO:0000313" key="13">
    <source>
        <dbReference type="Proteomes" id="UP000887540"/>
    </source>
</evidence>
<dbReference type="Gene3D" id="3.30.200.40">
    <property type="entry name" value="Scavenger mRNA decapping enzyme, N-terminal domain"/>
    <property type="match status" value="1"/>
</dbReference>
<feature type="binding site" evidence="12">
    <location>
        <position position="143"/>
    </location>
    <ligand>
        <name>substrate</name>
    </ligand>
</feature>
<dbReference type="PANTHER" id="PTHR12978:SF0">
    <property type="entry name" value="M7GPPPX DIPHOSPHATASE"/>
    <property type="match status" value="1"/>
</dbReference>
<evidence type="ECO:0000256" key="7">
    <source>
        <dbReference type="ARBA" id="ARBA00048222"/>
    </source>
</evidence>
<accession>A0A914C6E0</accession>
<evidence type="ECO:0000256" key="9">
    <source>
        <dbReference type="ARBA" id="ARBA00056955"/>
    </source>
</evidence>
<dbReference type="GO" id="GO:0140932">
    <property type="term" value="F:5'-(N(7)-methyl 5'-triphosphoguanosine)-[mRNA] diphosphatase activity"/>
    <property type="evidence" value="ECO:0007669"/>
    <property type="project" value="UniProtKB-EC"/>
</dbReference>
<dbReference type="GO" id="GO:0005634">
    <property type="term" value="C:nucleus"/>
    <property type="evidence" value="ECO:0007669"/>
    <property type="project" value="UniProtKB-SubCell"/>
</dbReference>
<evidence type="ECO:0000256" key="5">
    <source>
        <dbReference type="ARBA" id="ARBA00022801"/>
    </source>
</evidence>
<dbReference type="PANTHER" id="PTHR12978">
    <property type="entry name" value="HISTIDINE TRIAD HIT PROTEIN MEMBER"/>
    <property type="match status" value="1"/>
</dbReference>
<feature type="binding site" evidence="12">
    <location>
        <position position="173"/>
    </location>
    <ligand>
        <name>substrate</name>
    </ligand>
</feature>
<comment type="function">
    <text evidence="9">Decapping scavenger enzyme that catalyzes the cleavage of a residual cap structure following the degradation of mRNAs of the 3'-&gt;5' exosome-mediated mRNA decay pathway. Hydrolyzes cap analog structures like 7-methylguanosine nucleoside triphosphate (m7GpppG) and tri-methyl guanosine nucleoside triphosphate (m3(2,2,7)GpppG) with up to 2 nucleotide substrates (small capped oligoribonucleotides) and specifically releases 5'-phosphorylated RNA fragments and 7-methylguanosine monophosphate (m7GMP). Does not hydrolyze unmethylated cap analog (GpppG) and shows no decapping activity on intact m7GpppG-capped mRNA molecules. Does not hydrolyze 7-methylguanosine diphosphate (m7GDP) and tri-methylguanosine diphosphate (m3(2,2,7)GDP) to m(7)GMP and m3(2,2,7)GMP, respectively. May also play a role in the 5'-&gt;3 mRNA decay pathway; m7GDP, the downstream product released by the 5'-&gt;3' mRNA mediated decapping activity, may be also converted by dcs-1 to m7GMP. Binds to m7GpppG and strongly to m7GDP.</text>
</comment>
<feature type="active site" description="Nucleophile" evidence="11">
    <location>
        <position position="245"/>
    </location>
</feature>
<feature type="binding site" evidence="12">
    <location>
        <position position="153"/>
    </location>
    <ligand>
        <name>substrate</name>
    </ligand>
</feature>
<dbReference type="Gene3D" id="3.30.428.10">
    <property type="entry name" value="HIT-like"/>
    <property type="match status" value="1"/>
</dbReference>
<evidence type="ECO:0000256" key="11">
    <source>
        <dbReference type="PIRSR" id="PIRSR028973-1"/>
    </source>
</evidence>
<organism evidence="13 14">
    <name type="scientific">Acrobeloides nanus</name>
    <dbReference type="NCBI Taxonomy" id="290746"/>
    <lineage>
        <taxon>Eukaryota</taxon>
        <taxon>Metazoa</taxon>
        <taxon>Ecdysozoa</taxon>
        <taxon>Nematoda</taxon>
        <taxon>Chromadorea</taxon>
        <taxon>Rhabditida</taxon>
        <taxon>Tylenchina</taxon>
        <taxon>Cephalobomorpha</taxon>
        <taxon>Cephaloboidea</taxon>
        <taxon>Cephalobidae</taxon>
        <taxon>Acrobeloides</taxon>
    </lineage>
</organism>
<dbReference type="WBParaSite" id="ACRNAN_Path_411.g1564.t1">
    <property type="protein sequence ID" value="ACRNAN_Path_411.g1564.t1"/>
    <property type="gene ID" value="ACRNAN_Path_411.g1564"/>
</dbReference>
<keyword evidence="6 10" id="KW-0539">Nucleus</keyword>
<dbReference type="GO" id="GO:0000932">
    <property type="term" value="C:P-body"/>
    <property type="evidence" value="ECO:0007669"/>
    <property type="project" value="TreeGrafter"/>
</dbReference>
<feature type="binding site" evidence="12">
    <location>
        <begin position="236"/>
        <end position="247"/>
    </location>
    <ligand>
        <name>substrate</name>
    </ligand>
</feature>
<dbReference type="InterPro" id="IPR008594">
    <property type="entry name" value="DcpS/DCS2"/>
</dbReference>
<dbReference type="FunFam" id="3.30.428.10:FF:000006">
    <property type="entry name" value="m7GpppX diphosphatase"/>
    <property type="match status" value="1"/>
</dbReference>
<dbReference type="Pfam" id="PF11969">
    <property type="entry name" value="DcpS_C"/>
    <property type="match status" value="1"/>
</dbReference>
<protein>
    <recommendedName>
        <fullName evidence="4 10">m7GpppX diphosphatase</fullName>
        <ecNumber evidence="3 10">3.6.1.59</ecNumber>
    </recommendedName>
</protein>
<dbReference type="GO" id="GO:0000290">
    <property type="term" value="P:deadenylation-dependent decapping of nuclear-transcribed mRNA"/>
    <property type="evidence" value="ECO:0007669"/>
    <property type="project" value="UniProtKB-UniRule"/>
</dbReference>